<dbReference type="Gene3D" id="2.130.10.130">
    <property type="entry name" value="Integrin alpha, N-terminal"/>
    <property type="match status" value="1"/>
</dbReference>
<gene>
    <name evidence="3" type="ORF">SAMN05216167_10692</name>
</gene>
<proteinExistence type="predicted"/>
<keyword evidence="4" id="KW-1185">Reference proteome</keyword>
<feature type="compositionally biased region" description="Polar residues" evidence="2">
    <location>
        <begin position="160"/>
        <end position="175"/>
    </location>
</feature>
<dbReference type="Pfam" id="PF13517">
    <property type="entry name" value="FG-GAP_3"/>
    <property type="match status" value="1"/>
</dbReference>
<dbReference type="SUPFAM" id="SSF69318">
    <property type="entry name" value="Integrin alpha N-terminal domain"/>
    <property type="match status" value="1"/>
</dbReference>
<dbReference type="EMBL" id="FOLQ01000006">
    <property type="protein sequence ID" value="SFD64807.1"/>
    <property type="molecule type" value="Genomic_DNA"/>
</dbReference>
<accession>A0A1I1U1V6</accession>
<feature type="compositionally biased region" description="Basic and acidic residues" evidence="2">
    <location>
        <begin position="483"/>
        <end position="492"/>
    </location>
</feature>
<evidence type="ECO:0000313" key="4">
    <source>
        <dbReference type="Proteomes" id="UP000198598"/>
    </source>
</evidence>
<dbReference type="OrthoDB" id="951012at2"/>
<dbReference type="PANTHER" id="PTHR44103:SF1">
    <property type="entry name" value="PROPROTEIN CONVERTASE P"/>
    <property type="match status" value="1"/>
</dbReference>
<dbReference type="Proteomes" id="UP000198598">
    <property type="component" value="Unassembled WGS sequence"/>
</dbReference>
<reference evidence="3 4" key="1">
    <citation type="submission" date="2016-10" db="EMBL/GenBank/DDBJ databases">
        <authorList>
            <person name="de Groot N.N."/>
        </authorList>
    </citation>
    <scope>NUCLEOTIDE SEQUENCE [LARGE SCALE GENOMIC DNA]</scope>
    <source>
        <strain evidence="3 4">DSM 26130</strain>
    </source>
</reference>
<dbReference type="PANTHER" id="PTHR44103">
    <property type="entry name" value="PROPROTEIN CONVERTASE P"/>
    <property type="match status" value="1"/>
</dbReference>
<evidence type="ECO:0000256" key="1">
    <source>
        <dbReference type="ARBA" id="ARBA00022729"/>
    </source>
</evidence>
<protein>
    <submittedName>
        <fullName evidence="3">Repeat domain-containing protein</fullName>
    </submittedName>
</protein>
<organism evidence="3 4">
    <name type="scientific">Spirosoma endophyticum</name>
    <dbReference type="NCBI Taxonomy" id="662367"/>
    <lineage>
        <taxon>Bacteria</taxon>
        <taxon>Pseudomonadati</taxon>
        <taxon>Bacteroidota</taxon>
        <taxon>Cytophagia</taxon>
        <taxon>Cytophagales</taxon>
        <taxon>Cytophagaceae</taxon>
        <taxon>Spirosoma</taxon>
    </lineage>
</organism>
<dbReference type="InterPro" id="IPR013517">
    <property type="entry name" value="FG-GAP"/>
</dbReference>
<dbReference type="STRING" id="662367.SAMN05216167_10692"/>
<dbReference type="AlphaFoldDB" id="A0A1I1U1V6"/>
<evidence type="ECO:0000313" key="3">
    <source>
        <dbReference type="EMBL" id="SFD64807.1"/>
    </source>
</evidence>
<feature type="region of interest" description="Disordered" evidence="2">
    <location>
        <begin position="160"/>
        <end position="181"/>
    </location>
</feature>
<sequence length="492" mass="51257">MNSLLQTPICRGTDFMRLKRIHWQFVFLLLGCLANGVTRAQNFTPGNSSAKLFSTTDLTSNAAPSLGDTDADGDLDATVGTADGKLLYFKNIGTSNNPIYSQQTGSSNPFNSSDINNNAAPALGDIDADGDLDAIVGTIGGTLIFLKNVGTAINPIYSQQTGSTNPFDGQGNDENPNAAPSLGDIDGDGDMDAIVGTANGNLLYYQNVGTATNPIYSQQTGSANPFGGLAPNLRVSANSNFSPSLGDMDGDGDLDAIVGTADGTILFFKNVGTAINPIYSQQTGSTNPFGGQGNGIDLNASPSLGDTDGDGDLDAIIGTANGKFLYLKNMGSSSNPIYSQQSGSNNPFHYDLAPILYTSPNTIYGKNNVTVVIKVAELNGVASTGIVSLYIAKDSMLPLNFDPNATSIPGYPGSVQNDQWNFDGESNSAFYILTSKVTIGGQQILSVGLSGLLNPEGTKGQLTISAMVLQGSEDEANTGNNSDADRIDYFKQ</sequence>
<keyword evidence="1" id="KW-0732">Signal</keyword>
<dbReference type="InterPro" id="IPR028994">
    <property type="entry name" value="Integrin_alpha_N"/>
</dbReference>
<dbReference type="RefSeq" id="WP_093828278.1">
    <property type="nucleotide sequence ID" value="NZ_FOLQ01000006.1"/>
</dbReference>
<name>A0A1I1U1V6_9BACT</name>
<evidence type="ECO:0000256" key="2">
    <source>
        <dbReference type="SAM" id="MobiDB-lite"/>
    </source>
</evidence>
<feature type="region of interest" description="Disordered" evidence="2">
    <location>
        <begin position="473"/>
        <end position="492"/>
    </location>
</feature>